<dbReference type="GO" id="GO:0003690">
    <property type="term" value="F:double-stranded DNA binding"/>
    <property type="evidence" value="ECO:0007669"/>
    <property type="project" value="TreeGrafter"/>
</dbReference>
<dbReference type="AlphaFoldDB" id="A0A9X4M9M1"/>
<dbReference type="GO" id="GO:0006281">
    <property type="term" value="P:DNA repair"/>
    <property type="evidence" value="ECO:0007669"/>
    <property type="project" value="TreeGrafter"/>
</dbReference>
<dbReference type="InterPro" id="IPR027417">
    <property type="entry name" value="P-loop_NTPase"/>
</dbReference>
<dbReference type="SUPFAM" id="SSF52540">
    <property type="entry name" value="P-loop containing nucleoside triphosphate hydrolases"/>
    <property type="match status" value="1"/>
</dbReference>
<protein>
    <submittedName>
        <fullName evidence="1">ATP-binding protein</fullName>
    </submittedName>
</protein>
<reference evidence="1" key="1">
    <citation type="submission" date="2019-05" db="EMBL/GenBank/DDBJ databases">
        <title>Whole genome sequencing of Pseudanabaena catenata USMAC16.</title>
        <authorList>
            <person name="Khan Z."/>
            <person name="Omar W.M."/>
            <person name="Convey P."/>
            <person name="Merican F."/>
            <person name="Najimudin N."/>
        </authorList>
    </citation>
    <scope>NUCLEOTIDE SEQUENCE</scope>
    <source>
        <strain evidence="1">USMAC16</strain>
    </source>
</reference>
<proteinExistence type="predicted"/>
<keyword evidence="2" id="KW-1185">Reference proteome</keyword>
<dbReference type="GO" id="GO:0046404">
    <property type="term" value="F:ATP-dependent polydeoxyribonucleotide 5'-hydroxyl-kinase activity"/>
    <property type="evidence" value="ECO:0007669"/>
    <property type="project" value="TreeGrafter"/>
</dbReference>
<accession>A0A9X4M9M1</accession>
<comment type="caution">
    <text evidence="1">The sequence shown here is derived from an EMBL/GenBank/DDBJ whole genome shotgun (WGS) entry which is preliminary data.</text>
</comment>
<organism evidence="1 2">
    <name type="scientific">Pseudanabaena catenata USMAC16</name>
    <dbReference type="NCBI Taxonomy" id="1855837"/>
    <lineage>
        <taxon>Bacteria</taxon>
        <taxon>Bacillati</taxon>
        <taxon>Cyanobacteriota</taxon>
        <taxon>Cyanophyceae</taxon>
        <taxon>Pseudanabaenales</taxon>
        <taxon>Pseudanabaenaceae</taxon>
        <taxon>Pseudanabaena</taxon>
    </lineage>
</organism>
<sequence>MLLNSNLFGNTNGIIVLISDIPQLGVKSAVQAIIFVGIQASGKSTFYSQCFSNTHIRINLDMLKTRHREKRLVETCLEIGQPFVVDNTNPTPEERDRYISLAKSNRFRITGYYFESKIANSIQRNQNRELGHQVPEKAIRGTSARLVVPTYTEGFDELYYVRLVLGEFTVQEWIDEV</sequence>
<dbReference type="PANTHER" id="PTHR12083">
    <property type="entry name" value="BIFUNCTIONAL POLYNUCLEOTIDE PHOSPHATASE/KINASE"/>
    <property type="match status" value="1"/>
</dbReference>
<name>A0A9X4M9M1_9CYAN</name>
<gene>
    <name evidence="1" type="ORF">FEV09_12105</name>
</gene>
<dbReference type="Proteomes" id="UP001152872">
    <property type="component" value="Unassembled WGS sequence"/>
</dbReference>
<keyword evidence="1" id="KW-0067">ATP-binding</keyword>
<dbReference type="EMBL" id="VBTY01000093">
    <property type="protein sequence ID" value="MDG3495303.1"/>
    <property type="molecule type" value="Genomic_DNA"/>
</dbReference>
<evidence type="ECO:0000313" key="2">
    <source>
        <dbReference type="Proteomes" id="UP001152872"/>
    </source>
</evidence>
<dbReference type="Gene3D" id="3.40.50.300">
    <property type="entry name" value="P-loop containing nucleotide triphosphate hydrolases"/>
    <property type="match status" value="1"/>
</dbReference>
<dbReference type="PANTHER" id="PTHR12083:SF9">
    <property type="entry name" value="BIFUNCTIONAL POLYNUCLEOTIDE PHOSPHATASE_KINASE"/>
    <property type="match status" value="1"/>
</dbReference>
<evidence type="ECO:0000313" key="1">
    <source>
        <dbReference type="EMBL" id="MDG3495303.1"/>
    </source>
</evidence>
<dbReference type="GO" id="GO:0005524">
    <property type="term" value="F:ATP binding"/>
    <property type="evidence" value="ECO:0007669"/>
    <property type="project" value="UniProtKB-KW"/>
</dbReference>
<dbReference type="GO" id="GO:0046403">
    <property type="term" value="F:polynucleotide 3'-phosphatase activity"/>
    <property type="evidence" value="ECO:0007669"/>
    <property type="project" value="TreeGrafter"/>
</dbReference>
<keyword evidence="1" id="KW-0547">Nucleotide-binding</keyword>
<dbReference type="Pfam" id="PF13671">
    <property type="entry name" value="AAA_33"/>
    <property type="match status" value="1"/>
</dbReference>